<comment type="caution">
    <text evidence="1">The sequence shown here is derived from an EMBL/GenBank/DDBJ whole genome shotgun (WGS) entry which is preliminary data.</text>
</comment>
<gene>
    <name evidence="1" type="ORF">DCAF_LOCUS9978</name>
</gene>
<evidence type="ECO:0000313" key="1">
    <source>
        <dbReference type="EMBL" id="CAK7334553.1"/>
    </source>
</evidence>
<evidence type="ECO:0000313" key="2">
    <source>
        <dbReference type="Proteomes" id="UP001314170"/>
    </source>
</evidence>
<dbReference type="AlphaFoldDB" id="A0AAV1RHY6"/>
<accession>A0AAV1RHY6</accession>
<sequence length="60" mass="6757">MTRFNPSLLSVLSRFNIRIDNLKDESMKKVTSWFAKEGMEEGLIVCVVGEGLIIYSGYGL</sequence>
<reference evidence="1 2" key="1">
    <citation type="submission" date="2024-01" db="EMBL/GenBank/DDBJ databases">
        <authorList>
            <person name="Waweru B."/>
        </authorList>
    </citation>
    <scope>NUCLEOTIDE SEQUENCE [LARGE SCALE GENOMIC DNA]</scope>
</reference>
<keyword evidence="2" id="KW-1185">Reference proteome</keyword>
<dbReference type="EMBL" id="CAWUPB010000950">
    <property type="protein sequence ID" value="CAK7334553.1"/>
    <property type="molecule type" value="Genomic_DNA"/>
</dbReference>
<feature type="non-terminal residue" evidence="1">
    <location>
        <position position="60"/>
    </location>
</feature>
<name>A0AAV1RHY6_9ROSI</name>
<protein>
    <submittedName>
        <fullName evidence="1">Uncharacterized protein</fullName>
    </submittedName>
</protein>
<proteinExistence type="predicted"/>
<organism evidence="1 2">
    <name type="scientific">Dovyalis caffra</name>
    <dbReference type="NCBI Taxonomy" id="77055"/>
    <lineage>
        <taxon>Eukaryota</taxon>
        <taxon>Viridiplantae</taxon>
        <taxon>Streptophyta</taxon>
        <taxon>Embryophyta</taxon>
        <taxon>Tracheophyta</taxon>
        <taxon>Spermatophyta</taxon>
        <taxon>Magnoliopsida</taxon>
        <taxon>eudicotyledons</taxon>
        <taxon>Gunneridae</taxon>
        <taxon>Pentapetalae</taxon>
        <taxon>rosids</taxon>
        <taxon>fabids</taxon>
        <taxon>Malpighiales</taxon>
        <taxon>Salicaceae</taxon>
        <taxon>Flacourtieae</taxon>
        <taxon>Dovyalis</taxon>
    </lineage>
</organism>
<dbReference type="Proteomes" id="UP001314170">
    <property type="component" value="Unassembled WGS sequence"/>
</dbReference>